<keyword evidence="6 7" id="KW-0472">Membrane</keyword>
<evidence type="ECO:0000313" key="9">
    <source>
        <dbReference type="Proteomes" id="UP000010146"/>
    </source>
</evidence>
<reference evidence="8 9" key="1">
    <citation type="submission" date="2008-07" db="EMBL/GenBank/DDBJ databases">
        <authorList>
            <person name="Gonzalez J."/>
            <person name="Sokolova T."/>
            <person name="Ferriera S."/>
            <person name="Johnson J."/>
            <person name="Kravitz S."/>
            <person name="Beeson K."/>
            <person name="Sutton G."/>
            <person name="Rogers Y.-H."/>
            <person name="Friedman R."/>
            <person name="Frazier M."/>
            <person name="Venter J.C."/>
        </authorList>
    </citation>
    <scope>NUCLEOTIDE SEQUENCE [LARGE SCALE GENOMIC DNA]</scope>
    <source>
        <strain evidence="8 9">DSM 12653</strain>
    </source>
</reference>
<proteinExistence type="inferred from homology"/>
<keyword evidence="3" id="KW-1003">Cell membrane</keyword>
<comment type="similarity">
    <text evidence="2">Belongs to the VirD4/TraG family.</text>
</comment>
<evidence type="ECO:0000256" key="4">
    <source>
        <dbReference type="ARBA" id="ARBA00022692"/>
    </source>
</evidence>
<evidence type="ECO:0000256" key="1">
    <source>
        <dbReference type="ARBA" id="ARBA00004651"/>
    </source>
</evidence>
<feature type="transmembrane region" description="Helical" evidence="7">
    <location>
        <begin position="12"/>
        <end position="32"/>
    </location>
</feature>
<evidence type="ECO:0000256" key="6">
    <source>
        <dbReference type="ARBA" id="ARBA00023136"/>
    </source>
</evidence>
<dbReference type="AlphaFoldDB" id="A0A0F5PJA7"/>
<dbReference type="CDD" id="cd01127">
    <property type="entry name" value="TrwB_TraG_TraD_VirD4"/>
    <property type="match status" value="1"/>
</dbReference>
<sequence>MKAVRFRATLAVLILMLDFLFAPFLLLFPIYAKDYGFKEGFYKWEAYIKERPLSGVFLLLKREDIRTPWAWLQPAVAAVLISVLFPIYTRKRRKTDELGLPEAAGRGEYGTARWRTEKEVSKTFTVWNMRSSSPPKGGFVVGFNPASSKAWLDTGDTHLLVIGSTRSGKSRRIILPTIWALAKAGESMIVSDPKGELYGYSSEYLKRLGYKVILIDLRNPYRGNHWNPVLEVADKLEAGDYSAASQAAWDIANIITNQQPHIGVDPIWPQSQESLTAALILAVASSAPYEAKHLGSAYEMLHRLGAGGGEVLDKYFRSLPREHPAASAYGVAALSEDRLRSSIFTGTAAQLRLWSDPAVVYLTSNQDHDLDIVGKEKAAVFIVIPDERSTRNVLATLYISQAYQALVDLANKSGGRLPQRVNFILDEFGNLPPIPDFDKKITVAAGRNMRFLLAVQDISQIKAKYKELAQTITGNCAVWIYILTTDPETAKIISLKTGQYTIRTESYSSQVKHTDYSHSTSEGLTGRPLLIPDEVLRWPQDRALILQARQNPAWLPLPDLSVWPASKDLIPSALEELKKEVVPAPLWIPDVESEDVKEKDIERTNENLLSKLR</sequence>
<feature type="transmembrane region" description="Helical" evidence="7">
    <location>
        <begin position="69"/>
        <end position="88"/>
    </location>
</feature>
<dbReference type="Proteomes" id="UP000010146">
    <property type="component" value="Unassembled WGS sequence"/>
</dbReference>
<evidence type="ECO:0000256" key="2">
    <source>
        <dbReference type="ARBA" id="ARBA00008806"/>
    </source>
</evidence>
<dbReference type="InterPro" id="IPR027417">
    <property type="entry name" value="P-loop_NTPase"/>
</dbReference>
<name>A0A0F5PJA7_9THEO</name>
<evidence type="ECO:0000256" key="7">
    <source>
        <dbReference type="SAM" id="Phobius"/>
    </source>
</evidence>
<dbReference type="PANTHER" id="PTHR37937:SF1">
    <property type="entry name" value="CONJUGATIVE TRANSFER: DNA TRANSPORT"/>
    <property type="match status" value="1"/>
</dbReference>
<dbReference type="Pfam" id="PF02534">
    <property type="entry name" value="T4SS-DNA_transf"/>
    <property type="match status" value="1"/>
</dbReference>
<dbReference type="GO" id="GO:0005886">
    <property type="term" value="C:plasma membrane"/>
    <property type="evidence" value="ECO:0007669"/>
    <property type="project" value="UniProtKB-SubCell"/>
</dbReference>
<dbReference type="InterPro" id="IPR003688">
    <property type="entry name" value="TraG/VirD4"/>
</dbReference>
<evidence type="ECO:0000256" key="3">
    <source>
        <dbReference type="ARBA" id="ARBA00022475"/>
    </source>
</evidence>
<keyword evidence="4 7" id="KW-0812">Transmembrane</keyword>
<organism evidence="8 9">
    <name type="scientific">Caldanaerobacter subterraneus subsp. pacificus DSM 12653</name>
    <dbReference type="NCBI Taxonomy" id="391606"/>
    <lineage>
        <taxon>Bacteria</taxon>
        <taxon>Bacillati</taxon>
        <taxon>Bacillota</taxon>
        <taxon>Clostridia</taxon>
        <taxon>Thermoanaerobacterales</taxon>
        <taxon>Thermoanaerobacteraceae</taxon>
        <taxon>Caldanaerobacter</taxon>
    </lineage>
</organism>
<comment type="caution">
    <text evidence="8">The sequence shown here is derived from an EMBL/GenBank/DDBJ whole genome shotgun (WGS) entry which is preliminary data.</text>
</comment>
<keyword evidence="5 7" id="KW-1133">Transmembrane helix</keyword>
<accession>A0A0F5PJA7</accession>
<dbReference type="PANTHER" id="PTHR37937">
    <property type="entry name" value="CONJUGATIVE TRANSFER: DNA TRANSPORT"/>
    <property type="match status" value="1"/>
</dbReference>
<evidence type="ECO:0000313" key="8">
    <source>
        <dbReference type="EMBL" id="KKC28501.1"/>
    </source>
</evidence>
<protein>
    <submittedName>
        <fullName evidence="8">ATPase involved in conjugal plasmid transfer</fullName>
    </submittedName>
</protein>
<gene>
    <name evidence="8" type="ORF">CDSM653_02561</name>
</gene>
<dbReference type="NCBIfam" id="NF045973">
    <property type="entry name" value="conju_CD1115"/>
    <property type="match status" value="1"/>
</dbReference>
<dbReference type="EMBL" id="ABXP02000126">
    <property type="protein sequence ID" value="KKC28501.1"/>
    <property type="molecule type" value="Genomic_DNA"/>
</dbReference>
<evidence type="ECO:0000256" key="5">
    <source>
        <dbReference type="ARBA" id="ARBA00022989"/>
    </source>
</evidence>
<comment type="subcellular location">
    <subcellularLocation>
        <location evidence="1">Cell membrane</location>
        <topology evidence="1">Multi-pass membrane protein</topology>
    </subcellularLocation>
</comment>
<dbReference type="SUPFAM" id="SSF52540">
    <property type="entry name" value="P-loop containing nucleoside triphosphate hydrolases"/>
    <property type="match status" value="1"/>
</dbReference>
<dbReference type="Gene3D" id="3.40.50.300">
    <property type="entry name" value="P-loop containing nucleotide triphosphate hydrolases"/>
    <property type="match status" value="2"/>
</dbReference>
<reference evidence="9" key="3">
    <citation type="submission" date="2015-02" db="EMBL/GenBank/DDBJ databases">
        <title>Genome analysis of three genomes within the thermophilic hydrogenogenic bacterial species Caldanaerobacter subterraneus.</title>
        <authorList>
            <person name="Sant'Anna F.H."/>
            <person name="Lebedinsky A."/>
            <person name="Sokolova T."/>
            <person name="Robb F.T."/>
            <person name="Gonzalez J.M."/>
        </authorList>
    </citation>
    <scope>NUCLEOTIDE SEQUENCE [LARGE SCALE GENOMIC DNA]</scope>
    <source>
        <strain evidence="9">DSM 12653</strain>
    </source>
</reference>
<dbReference type="InterPro" id="IPR051539">
    <property type="entry name" value="T4SS-coupling_protein"/>
</dbReference>
<reference evidence="8 9" key="2">
    <citation type="journal article" date="2015" name="BMC Genomics">
        <title>Analysis of three genomes within the thermophilic bacterial species Caldanaerobacter subterraneus with a focus on carbon monoxide dehydrogenase evolution and hydrolase diversity.</title>
        <authorList>
            <person name="Sant'Anna F.H."/>
            <person name="Lebedinsky A.V."/>
            <person name="Sokolova T.G."/>
            <person name="Robb F.T."/>
            <person name="Gonzalez J.M."/>
        </authorList>
    </citation>
    <scope>NUCLEOTIDE SEQUENCE [LARGE SCALE GENOMIC DNA]</scope>
    <source>
        <strain evidence="8 9">DSM 12653</strain>
    </source>
</reference>